<feature type="compositionally biased region" description="Polar residues" evidence="1">
    <location>
        <begin position="167"/>
        <end position="180"/>
    </location>
</feature>
<dbReference type="InterPro" id="IPR056143">
    <property type="entry name" value="DUF7726"/>
</dbReference>
<accession>C9SW20</accession>
<dbReference type="Proteomes" id="UP000008698">
    <property type="component" value="Unassembled WGS sequence"/>
</dbReference>
<keyword evidence="2" id="KW-0732">Signal</keyword>
<dbReference type="PANTHER" id="PTHR42339:SF1">
    <property type="entry name" value="HISTONE H1"/>
    <property type="match status" value="1"/>
</dbReference>
<dbReference type="RefSeq" id="XP_003000600.1">
    <property type="nucleotide sequence ID" value="XM_003000554.1"/>
</dbReference>
<sequence>MPTPSYLASYALLTLCTKLLVCFRGSLSSHVLFQASLVAPLSLRDENIQAGAASKGRPTSLPALIPLGTTTARPPHPPASAYPPVASSHPPATTAHLPPISHATGAYPPPVVHHQPPPTYHSPTTTTPTSYHQISTAHQPIATATPPGTIPHPSIMVGARSTVDAAATSNLNPPSSSATSTHKKRKSDAIEDCQALPQIDDDDPRLDLCEDSANQIRRKIRNFIEGGYMKVGEFQTAIGCSPASYQRFMKQVGPHVGYGSDVFHAANRFFRKRELQGLKAAPGKKPDVNAGGVWREIAQELPRPTRTVQWKQLNDFLGKKRALRRVTPAASIMVQKVFLREGTGSRKGSPKNQMREEMEKIHPGGMNTTEVMNYVTCFGNERPYTDKYGRLGFTHGPGGPSR</sequence>
<reference evidence="5" key="1">
    <citation type="journal article" date="2011" name="PLoS Pathog.">
        <title>Comparative genomics yields insights into niche adaptation of plant vascular wilt pathogens.</title>
        <authorList>
            <person name="Klosterman S.J."/>
            <person name="Subbarao K.V."/>
            <person name="Kang S."/>
            <person name="Veronese P."/>
            <person name="Gold S.E."/>
            <person name="Thomma B.P.H.J."/>
            <person name="Chen Z."/>
            <person name="Henrissat B."/>
            <person name="Lee Y.-H."/>
            <person name="Park J."/>
            <person name="Garcia-Pedrajas M.D."/>
            <person name="Barbara D.J."/>
            <person name="Anchieta A."/>
            <person name="de Jonge R."/>
            <person name="Santhanam P."/>
            <person name="Maruthachalam K."/>
            <person name="Atallah Z."/>
            <person name="Amyotte S.G."/>
            <person name="Paz Z."/>
            <person name="Inderbitzin P."/>
            <person name="Hayes R.J."/>
            <person name="Heiman D.I."/>
            <person name="Young S."/>
            <person name="Zeng Q."/>
            <person name="Engels R."/>
            <person name="Galagan J."/>
            <person name="Cuomo C.A."/>
            <person name="Dobinson K.F."/>
            <person name="Ma L.-J."/>
        </authorList>
    </citation>
    <scope>NUCLEOTIDE SEQUENCE [LARGE SCALE GENOMIC DNA]</scope>
    <source>
        <strain evidence="5">VaMs.102 / ATCC MYA-4576 / FGSC 10136</strain>
    </source>
</reference>
<dbReference type="Pfam" id="PF24852">
    <property type="entry name" value="DUF7726"/>
    <property type="match status" value="1"/>
</dbReference>
<feature type="domain" description="DUF7726" evidence="3">
    <location>
        <begin position="210"/>
        <end position="279"/>
    </location>
</feature>
<evidence type="ECO:0000259" key="3">
    <source>
        <dbReference type="Pfam" id="PF24852"/>
    </source>
</evidence>
<dbReference type="AlphaFoldDB" id="C9SW20"/>
<dbReference type="HOGENOM" id="CLU_685501_0_0_1"/>
<evidence type="ECO:0000313" key="4">
    <source>
        <dbReference type="EMBL" id="EEY22985.1"/>
    </source>
</evidence>
<feature type="signal peptide" evidence="2">
    <location>
        <begin position="1"/>
        <end position="28"/>
    </location>
</feature>
<protein>
    <recommendedName>
        <fullName evidence="3">DUF7726 domain-containing protein</fullName>
    </recommendedName>
</protein>
<keyword evidence="5" id="KW-1185">Reference proteome</keyword>
<dbReference type="PANTHER" id="PTHR42339">
    <property type="entry name" value="HISTONE H1"/>
    <property type="match status" value="1"/>
</dbReference>
<dbReference type="GeneID" id="9528307"/>
<dbReference type="OrthoDB" id="2592504at2759"/>
<evidence type="ECO:0000256" key="1">
    <source>
        <dbReference type="SAM" id="MobiDB-lite"/>
    </source>
</evidence>
<feature type="region of interest" description="Disordered" evidence="1">
    <location>
        <begin position="167"/>
        <end position="189"/>
    </location>
</feature>
<dbReference type="eggNOG" id="ENOG502S33A">
    <property type="taxonomic scope" value="Eukaryota"/>
</dbReference>
<dbReference type="OMA" id="VYNNPAP"/>
<evidence type="ECO:0000256" key="2">
    <source>
        <dbReference type="SAM" id="SignalP"/>
    </source>
</evidence>
<dbReference type="KEGG" id="val:VDBG_09095"/>
<gene>
    <name evidence="4" type="ORF">VDBG_09095</name>
</gene>
<dbReference type="EMBL" id="DS985227">
    <property type="protein sequence ID" value="EEY22985.1"/>
    <property type="molecule type" value="Genomic_DNA"/>
</dbReference>
<evidence type="ECO:0000313" key="5">
    <source>
        <dbReference type="Proteomes" id="UP000008698"/>
    </source>
</evidence>
<feature type="chain" id="PRO_5003002476" description="DUF7726 domain-containing protein" evidence="2">
    <location>
        <begin position="29"/>
        <end position="402"/>
    </location>
</feature>
<organism evidence="5">
    <name type="scientific">Verticillium alfalfae (strain VaMs.102 / ATCC MYA-4576 / FGSC 10136)</name>
    <name type="common">Verticillium wilt of alfalfa</name>
    <name type="synonym">Verticillium albo-atrum</name>
    <dbReference type="NCBI Taxonomy" id="526221"/>
    <lineage>
        <taxon>Eukaryota</taxon>
        <taxon>Fungi</taxon>
        <taxon>Dikarya</taxon>
        <taxon>Ascomycota</taxon>
        <taxon>Pezizomycotina</taxon>
        <taxon>Sordariomycetes</taxon>
        <taxon>Hypocreomycetidae</taxon>
        <taxon>Glomerellales</taxon>
        <taxon>Plectosphaerellaceae</taxon>
        <taxon>Verticillium</taxon>
    </lineage>
</organism>
<proteinExistence type="predicted"/>
<name>C9SW20_VERA1</name>